<proteinExistence type="predicted"/>
<organism evidence="1 2">
    <name type="scientific">Oryza sativa subsp. japonica</name>
    <name type="common">Rice</name>
    <dbReference type="NCBI Taxonomy" id="39947"/>
    <lineage>
        <taxon>Eukaryota</taxon>
        <taxon>Viridiplantae</taxon>
        <taxon>Streptophyta</taxon>
        <taxon>Embryophyta</taxon>
        <taxon>Tracheophyta</taxon>
        <taxon>Spermatophyta</taxon>
        <taxon>Magnoliopsida</taxon>
        <taxon>Liliopsida</taxon>
        <taxon>Poales</taxon>
        <taxon>Poaceae</taxon>
        <taxon>BOP clade</taxon>
        <taxon>Oryzoideae</taxon>
        <taxon>Oryzeae</taxon>
        <taxon>Oryzinae</taxon>
        <taxon>Oryza</taxon>
        <taxon>Oryza sativa</taxon>
    </lineage>
</organism>
<reference evidence="1 2" key="1">
    <citation type="journal article" date="2005" name="Nature">
        <title>The map-based sequence of the rice genome.</title>
        <authorList>
            <consortium name="International rice genome sequencing project (IRGSP)"/>
            <person name="Matsumoto T."/>
            <person name="Wu J."/>
            <person name="Kanamori H."/>
            <person name="Katayose Y."/>
            <person name="Fujisawa M."/>
            <person name="Namiki N."/>
            <person name="Mizuno H."/>
            <person name="Yamamoto K."/>
            <person name="Antonio B.A."/>
            <person name="Baba T."/>
            <person name="Sakata K."/>
            <person name="Nagamura Y."/>
            <person name="Aoki H."/>
            <person name="Arikawa K."/>
            <person name="Arita K."/>
            <person name="Bito T."/>
            <person name="Chiden Y."/>
            <person name="Fujitsuka N."/>
            <person name="Fukunaka R."/>
            <person name="Hamada M."/>
            <person name="Harada C."/>
            <person name="Hayashi A."/>
            <person name="Hijishita S."/>
            <person name="Honda M."/>
            <person name="Hosokawa S."/>
            <person name="Ichikawa Y."/>
            <person name="Idonuma A."/>
            <person name="Iijima M."/>
            <person name="Ikeda M."/>
            <person name="Ikeno M."/>
            <person name="Ito K."/>
            <person name="Ito S."/>
            <person name="Ito T."/>
            <person name="Ito Y."/>
            <person name="Ito Y."/>
            <person name="Iwabuchi A."/>
            <person name="Kamiya K."/>
            <person name="Karasawa W."/>
            <person name="Kurita K."/>
            <person name="Katagiri S."/>
            <person name="Kikuta A."/>
            <person name="Kobayashi H."/>
            <person name="Kobayashi N."/>
            <person name="Machita K."/>
            <person name="Maehara T."/>
            <person name="Masukawa M."/>
            <person name="Mizubayashi T."/>
            <person name="Mukai Y."/>
            <person name="Nagasaki H."/>
            <person name="Nagata Y."/>
            <person name="Naito S."/>
            <person name="Nakashima M."/>
            <person name="Nakama Y."/>
            <person name="Nakamichi Y."/>
            <person name="Nakamura M."/>
            <person name="Meguro A."/>
            <person name="Negishi M."/>
            <person name="Ohta I."/>
            <person name="Ohta T."/>
            <person name="Okamoto M."/>
            <person name="Ono N."/>
            <person name="Saji S."/>
            <person name="Sakaguchi M."/>
            <person name="Sakai K."/>
            <person name="Shibata M."/>
            <person name="Shimokawa T."/>
            <person name="Song J."/>
            <person name="Takazaki Y."/>
            <person name="Terasawa K."/>
            <person name="Tsugane M."/>
            <person name="Tsuji K."/>
            <person name="Ueda S."/>
            <person name="Waki K."/>
            <person name="Yamagata H."/>
            <person name="Yamamoto M."/>
            <person name="Yamamoto S."/>
            <person name="Yamane H."/>
            <person name="Yoshiki S."/>
            <person name="Yoshihara R."/>
            <person name="Yukawa K."/>
            <person name="Zhong H."/>
            <person name="Yano M."/>
            <person name="Yuan Q."/>
            <person name="Ouyang S."/>
            <person name="Liu J."/>
            <person name="Jones K.M."/>
            <person name="Gansberger K."/>
            <person name="Moffat K."/>
            <person name="Hill J."/>
            <person name="Bera J."/>
            <person name="Fadrosh D."/>
            <person name="Jin S."/>
            <person name="Johri S."/>
            <person name="Kim M."/>
            <person name="Overton L."/>
            <person name="Reardon M."/>
            <person name="Tsitrin T."/>
            <person name="Vuong H."/>
            <person name="Weaver B."/>
            <person name="Ciecko A."/>
            <person name="Tallon L."/>
            <person name="Jackson J."/>
            <person name="Pai G."/>
            <person name="Aken S.V."/>
            <person name="Utterback T."/>
            <person name="Reidmuller S."/>
            <person name="Feldblyum T."/>
            <person name="Hsiao J."/>
            <person name="Zismann V."/>
            <person name="Iobst S."/>
            <person name="de Vazeille A.R."/>
            <person name="Buell C.R."/>
            <person name="Ying K."/>
            <person name="Li Y."/>
            <person name="Lu T."/>
            <person name="Huang Y."/>
            <person name="Zhao Q."/>
            <person name="Feng Q."/>
            <person name="Zhang L."/>
            <person name="Zhu J."/>
            <person name="Weng Q."/>
            <person name="Mu J."/>
            <person name="Lu Y."/>
            <person name="Fan D."/>
            <person name="Liu Y."/>
            <person name="Guan J."/>
            <person name="Zhang Y."/>
            <person name="Yu S."/>
            <person name="Liu X."/>
            <person name="Zhang Y."/>
            <person name="Hong G."/>
            <person name="Han B."/>
            <person name="Choisne N."/>
            <person name="Demange N."/>
            <person name="Orjeda G."/>
            <person name="Samain S."/>
            <person name="Cattolico L."/>
            <person name="Pelletier E."/>
            <person name="Couloux A."/>
            <person name="Segurens B."/>
            <person name="Wincker P."/>
            <person name="D'Hont A."/>
            <person name="Scarpelli C."/>
            <person name="Weissenbach J."/>
            <person name="Salanoubat M."/>
            <person name="Quetier F."/>
            <person name="Yu Y."/>
            <person name="Kim H.R."/>
            <person name="Rambo T."/>
            <person name="Currie J."/>
            <person name="Collura K."/>
            <person name="Luo M."/>
            <person name="Yang T."/>
            <person name="Ammiraju J.S.S."/>
            <person name="Engler F."/>
            <person name="Soderlund C."/>
            <person name="Wing R.A."/>
            <person name="Palmer L.E."/>
            <person name="de la Bastide M."/>
            <person name="Spiegel L."/>
            <person name="Nascimento L."/>
            <person name="Zutavern T."/>
            <person name="O'Shaughnessy A."/>
            <person name="Dike S."/>
            <person name="Dedhia N."/>
            <person name="Preston R."/>
            <person name="Balija V."/>
            <person name="McCombie W.R."/>
            <person name="Chow T."/>
            <person name="Chen H."/>
            <person name="Chung M."/>
            <person name="Chen C."/>
            <person name="Shaw J."/>
            <person name="Wu H."/>
            <person name="Hsiao K."/>
            <person name="Chao Y."/>
            <person name="Chu M."/>
            <person name="Cheng C."/>
            <person name="Hour A."/>
            <person name="Lee P."/>
            <person name="Lin S."/>
            <person name="Lin Y."/>
            <person name="Liou J."/>
            <person name="Liu S."/>
            <person name="Hsing Y."/>
            <person name="Raghuvanshi S."/>
            <person name="Mohanty A."/>
            <person name="Bharti A.K."/>
            <person name="Gaur A."/>
            <person name="Gupta V."/>
            <person name="Kumar D."/>
            <person name="Ravi V."/>
            <person name="Vij S."/>
            <person name="Kapur A."/>
            <person name="Khurana P."/>
            <person name="Khurana P."/>
            <person name="Khurana J.P."/>
            <person name="Tyagi A.K."/>
            <person name="Gaikwad K."/>
            <person name="Singh A."/>
            <person name="Dalal V."/>
            <person name="Srivastava S."/>
            <person name="Dixit A."/>
            <person name="Pal A.K."/>
            <person name="Ghazi I.A."/>
            <person name="Yadav M."/>
            <person name="Pandit A."/>
            <person name="Bhargava A."/>
            <person name="Sureshbabu K."/>
            <person name="Batra K."/>
            <person name="Sharma T.R."/>
            <person name="Mohapatra T."/>
            <person name="Singh N.K."/>
            <person name="Messing J."/>
            <person name="Nelson A.B."/>
            <person name="Fuks G."/>
            <person name="Kavchok S."/>
            <person name="Keizer G."/>
            <person name="Linton E."/>
            <person name="Llaca V."/>
            <person name="Song R."/>
            <person name="Tanyolac B."/>
            <person name="Young S."/>
            <person name="Ho-Il K."/>
            <person name="Hahn J.H."/>
            <person name="Sangsakoo G."/>
            <person name="Vanavichit A."/>
            <person name="de Mattos Luiz.A.T."/>
            <person name="Zimmer P.D."/>
            <person name="Malone G."/>
            <person name="Dellagostin O."/>
            <person name="de Oliveira A.C."/>
            <person name="Bevan M."/>
            <person name="Bancroft I."/>
            <person name="Minx P."/>
            <person name="Cordum H."/>
            <person name="Wilson R."/>
            <person name="Cheng Z."/>
            <person name="Jin W."/>
            <person name="Jiang J."/>
            <person name="Leong S.A."/>
            <person name="Iwama H."/>
            <person name="Gojobori T."/>
            <person name="Itoh T."/>
            <person name="Niimura Y."/>
            <person name="Fujii Y."/>
            <person name="Habara T."/>
            <person name="Sakai H."/>
            <person name="Sato Y."/>
            <person name="Wilson G."/>
            <person name="Kumar K."/>
            <person name="McCouch S."/>
            <person name="Juretic N."/>
            <person name="Hoen D."/>
            <person name="Wright S."/>
            <person name="Bruskiewich R."/>
            <person name="Bureau T."/>
            <person name="Miyao A."/>
            <person name="Hirochika H."/>
            <person name="Nishikawa T."/>
            <person name="Kadowaki K."/>
            <person name="Sugiura M."/>
            <person name="Burr B."/>
            <person name="Sasaki T."/>
        </authorList>
    </citation>
    <scope>NUCLEOTIDE SEQUENCE [LARGE SCALE GENOMIC DNA]</scope>
    <source>
        <strain evidence="2">cv. Nipponbare</strain>
    </source>
</reference>
<evidence type="ECO:0000313" key="1">
    <source>
        <dbReference type="EMBL" id="BAF14911.1"/>
    </source>
</evidence>
<dbReference type="AlphaFoldDB" id="A0A0P0WB41"/>
<accession>A0A0P0WB41</accession>
<dbReference type="OMA" id="PAIGWNG"/>
<gene>
    <name evidence="1" type="ordered locus">Os04g0461600</name>
</gene>
<protein>
    <submittedName>
        <fullName evidence="1">Os04g0461600 protein</fullName>
    </submittedName>
</protein>
<dbReference type="EMBL" id="AP008210">
    <property type="protein sequence ID" value="BAF14911.1"/>
    <property type="molecule type" value="Genomic_DNA"/>
</dbReference>
<dbReference type="PANTHER" id="PTHR15907">
    <property type="entry name" value="DUF614 FAMILY PROTEIN-RELATED"/>
    <property type="match status" value="1"/>
</dbReference>
<dbReference type="Gramene" id="Os04t0461600-01">
    <property type="protein sequence ID" value="Os04t0461600-01"/>
    <property type="gene ID" value="Os04g0461600"/>
</dbReference>
<name>A0A0P0WB41_ORYSJ</name>
<sequence length="179" mass="19745">SPTDERFLHFTERVRAAASHPRESIDDPWPAATRREANNPPVASWSSGLCDCYDDVGGCCLTFFCPCVAFGRIAEIVDQGATSCCARGTLYMLLAMATGFACAYSCCYRSRLHQQYGLQEKPCGDCCVHWCCGPCALCQEYRELKSRGFDMSLGWQGNMERMGKGVATAPPQMHPGMTR</sequence>
<dbReference type="NCBIfam" id="TIGR01571">
    <property type="entry name" value="A_thal_Cys_rich"/>
    <property type="match status" value="1"/>
</dbReference>
<dbReference type="Proteomes" id="UP000000763">
    <property type="component" value="Chromosome 4"/>
</dbReference>
<dbReference type="Pfam" id="PF04749">
    <property type="entry name" value="PLAC8"/>
    <property type="match status" value="1"/>
</dbReference>
<evidence type="ECO:0000313" key="2">
    <source>
        <dbReference type="Proteomes" id="UP000000763"/>
    </source>
</evidence>
<reference evidence="2" key="2">
    <citation type="journal article" date="2008" name="Nucleic Acids Res.">
        <title>The rice annotation project database (RAP-DB): 2008 update.</title>
        <authorList>
            <consortium name="The rice annotation project (RAP)"/>
        </authorList>
    </citation>
    <scope>GENOME REANNOTATION</scope>
    <source>
        <strain evidence="2">cv. Nipponbare</strain>
    </source>
</reference>
<feature type="non-terminal residue" evidence="1">
    <location>
        <position position="1"/>
    </location>
</feature>
<dbReference type="InterPro" id="IPR006461">
    <property type="entry name" value="PLAC_motif_containing"/>
</dbReference>
<dbReference type="KEGG" id="dosa:Os04g0461600"/>